<proteinExistence type="predicted"/>
<evidence type="ECO:0000313" key="3">
    <source>
        <dbReference type="Proteomes" id="UP000192596"/>
    </source>
</evidence>
<feature type="region of interest" description="Disordered" evidence="1">
    <location>
        <begin position="1"/>
        <end position="27"/>
    </location>
</feature>
<dbReference type="InParanoid" id="A0A1V8S864"/>
<evidence type="ECO:0000256" key="1">
    <source>
        <dbReference type="SAM" id="MobiDB-lite"/>
    </source>
</evidence>
<gene>
    <name evidence="2" type="ORF">B0A48_18672</name>
</gene>
<accession>A0A1V8S864</accession>
<keyword evidence="3" id="KW-1185">Reference proteome</keyword>
<evidence type="ECO:0000313" key="2">
    <source>
        <dbReference type="EMBL" id="OQN95322.1"/>
    </source>
</evidence>
<dbReference type="EMBL" id="NAJO01000110">
    <property type="protein sequence ID" value="OQN95322.1"/>
    <property type="molecule type" value="Genomic_DNA"/>
</dbReference>
<organism evidence="2 3">
    <name type="scientific">Cryoendolithus antarcticus</name>
    <dbReference type="NCBI Taxonomy" id="1507870"/>
    <lineage>
        <taxon>Eukaryota</taxon>
        <taxon>Fungi</taxon>
        <taxon>Dikarya</taxon>
        <taxon>Ascomycota</taxon>
        <taxon>Pezizomycotina</taxon>
        <taxon>Dothideomycetes</taxon>
        <taxon>Dothideomycetidae</taxon>
        <taxon>Cladosporiales</taxon>
        <taxon>Cladosporiaceae</taxon>
        <taxon>Cryoendolithus</taxon>
    </lineage>
</organism>
<reference evidence="3" key="1">
    <citation type="submission" date="2017-03" db="EMBL/GenBank/DDBJ databases">
        <title>Genomes of endolithic fungi from Antarctica.</title>
        <authorList>
            <person name="Coleine C."/>
            <person name="Masonjones S."/>
            <person name="Stajich J.E."/>
        </authorList>
    </citation>
    <scope>NUCLEOTIDE SEQUENCE [LARGE SCALE GENOMIC DNA]</scope>
    <source>
        <strain evidence="3">CCFEE 5527</strain>
    </source>
</reference>
<sequence length="201" mass="22250">MFDPYEDPEDFPEAGRRPNINPMEHAKNTIEVPIALHDPRPIVDAKGNHPEAEWASAMEPDIHESDPDYKMSVPAATKEDKKAPRTSGGFFGGNIHMPHFRHPHLPGHHVHIDEATSTGDLGDKPAPVNREGILSHLDRGLTDTPSEDGHTGASFLAGFRRRSSELVHLLTLEHARYKNELTGVWPEYEGNVAPKGSQGRD</sequence>
<protein>
    <submittedName>
        <fullName evidence="2">Uncharacterized protein</fullName>
    </submittedName>
</protein>
<comment type="caution">
    <text evidence="2">The sequence shown here is derived from an EMBL/GenBank/DDBJ whole genome shotgun (WGS) entry which is preliminary data.</text>
</comment>
<name>A0A1V8S864_9PEZI</name>
<dbReference type="AlphaFoldDB" id="A0A1V8S864"/>
<feature type="compositionally biased region" description="Acidic residues" evidence="1">
    <location>
        <begin position="1"/>
        <end position="12"/>
    </location>
</feature>
<dbReference type="Proteomes" id="UP000192596">
    <property type="component" value="Unassembled WGS sequence"/>
</dbReference>